<comment type="caution">
    <text evidence="2">The sequence shown here is derived from an EMBL/GenBank/DDBJ whole genome shotgun (WGS) entry which is preliminary data.</text>
</comment>
<evidence type="ECO:0000313" key="3">
    <source>
        <dbReference type="Proteomes" id="UP001157418"/>
    </source>
</evidence>
<dbReference type="PANTHER" id="PTHR46277:SF14">
    <property type="entry name" value="CRAL-TRIO LIPID BINDING DOMAIN, CRAL_TRIO DOMAIN, CRAL_TRIO DOMAIN SUPERFAMILY"/>
    <property type="match status" value="1"/>
</dbReference>
<name>A0AAU9LZB2_9ASTR</name>
<dbReference type="EMBL" id="CAKMRJ010000224">
    <property type="protein sequence ID" value="CAH1419069.1"/>
    <property type="molecule type" value="Genomic_DNA"/>
</dbReference>
<feature type="domain" description="CRAL-TRIO" evidence="1">
    <location>
        <begin position="87"/>
        <end position="250"/>
    </location>
</feature>
<keyword evidence="3" id="KW-1185">Reference proteome</keyword>
<dbReference type="Gene3D" id="3.40.525.10">
    <property type="entry name" value="CRAL-TRIO lipid binding domain"/>
    <property type="match status" value="1"/>
</dbReference>
<protein>
    <recommendedName>
        <fullName evidence="1">CRAL-TRIO domain-containing protein</fullName>
    </recommendedName>
</protein>
<dbReference type="InterPro" id="IPR001251">
    <property type="entry name" value="CRAL-TRIO_dom"/>
</dbReference>
<reference evidence="2 3" key="1">
    <citation type="submission" date="2022-01" db="EMBL/GenBank/DDBJ databases">
        <authorList>
            <person name="Xiong W."/>
            <person name="Schranz E."/>
        </authorList>
    </citation>
    <scope>NUCLEOTIDE SEQUENCE [LARGE SCALE GENOMIC DNA]</scope>
</reference>
<dbReference type="CDD" id="cd00170">
    <property type="entry name" value="SEC14"/>
    <property type="match status" value="1"/>
</dbReference>
<proteinExistence type="predicted"/>
<dbReference type="Pfam" id="PF03765">
    <property type="entry name" value="CRAL_TRIO_N"/>
    <property type="match status" value="1"/>
</dbReference>
<dbReference type="PANTHER" id="PTHR46277">
    <property type="entry name" value="OS03G0850700 PROTEIN"/>
    <property type="match status" value="1"/>
</dbReference>
<dbReference type="PROSITE" id="PS50191">
    <property type="entry name" value="CRAL_TRIO"/>
    <property type="match status" value="1"/>
</dbReference>
<sequence length="254" mass="29620">MFREEVKQMDGNSGIVQNNEISQEEHKKIKQIRDIVEKQDPTSKEYDDLTIRRFLRAQDLDVDKASAMLLKFIKWRKTFVPNGSISVSEIPNELAQNKLFMQGTDRSGRLITLVFGGRHYQNKIGGLEEFKRFVTFTFERITSRMPPGQEKFVAIADVEGWGYSNSDIRAYLASISILQEYYPERLGKMFFLHVPYIFMAAWKMIYPFIDKKTREKIIFVENKELKSTLLKDIDESQLPEIYGGKLKLVPIQDS</sequence>
<dbReference type="AlphaFoldDB" id="A0AAU9LZB2"/>
<accession>A0AAU9LZB2</accession>
<evidence type="ECO:0000313" key="2">
    <source>
        <dbReference type="EMBL" id="CAH1419069.1"/>
    </source>
</evidence>
<dbReference type="Proteomes" id="UP001157418">
    <property type="component" value="Unassembled WGS sequence"/>
</dbReference>
<dbReference type="InterPro" id="IPR036273">
    <property type="entry name" value="CRAL/TRIO_N_dom_sf"/>
</dbReference>
<dbReference type="SUPFAM" id="SSF46938">
    <property type="entry name" value="CRAL/TRIO N-terminal domain"/>
    <property type="match status" value="1"/>
</dbReference>
<dbReference type="SMART" id="SM01100">
    <property type="entry name" value="CRAL_TRIO_N"/>
    <property type="match status" value="1"/>
</dbReference>
<gene>
    <name evidence="2" type="ORF">LVIROSA_LOCUS6627</name>
</gene>
<dbReference type="Pfam" id="PF00650">
    <property type="entry name" value="CRAL_TRIO"/>
    <property type="match status" value="1"/>
</dbReference>
<dbReference type="SUPFAM" id="SSF52087">
    <property type="entry name" value="CRAL/TRIO domain"/>
    <property type="match status" value="1"/>
</dbReference>
<organism evidence="2 3">
    <name type="scientific">Lactuca virosa</name>
    <dbReference type="NCBI Taxonomy" id="75947"/>
    <lineage>
        <taxon>Eukaryota</taxon>
        <taxon>Viridiplantae</taxon>
        <taxon>Streptophyta</taxon>
        <taxon>Embryophyta</taxon>
        <taxon>Tracheophyta</taxon>
        <taxon>Spermatophyta</taxon>
        <taxon>Magnoliopsida</taxon>
        <taxon>eudicotyledons</taxon>
        <taxon>Gunneridae</taxon>
        <taxon>Pentapetalae</taxon>
        <taxon>asterids</taxon>
        <taxon>campanulids</taxon>
        <taxon>Asterales</taxon>
        <taxon>Asteraceae</taxon>
        <taxon>Cichorioideae</taxon>
        <taxon>Cichorieae</taxon>
        <taxon>Lactucinae</taxon>
        <taxon>Lactuca</taxon>
    </lineage>
</organism>
<dbReference type="InterPro" id="IPR011074">
    <property type="entry name" value="CRAL/TRIO_N_dom"/>
</dbReference>
<dbReference type="SMART" id="SM00516">
    <property type="entry name" value="SEC14"/>
    <property type="match status" value="1"/>
</dbReference>
<dbReference type="InterPro" id="IPR036865">
    <property type="entry name" value="CRAL-TRIO_dom_sf"/>
</dbReference>
<evidence type="ECO:0000259" key="1">
    <source>
        <dbReference type="PROSITE" id="PS50191"/>
    </source>
</evidence>